<dbReference type="InterPro" id="IPR008949">
    <property type="entry name" value="Isoprenoid_synthase_dom_sf"/>
</dbReference>
<accession>A0ABQ3IKP1</accession>
<comment type="caution">
    <text evidence="3">The sequence shown here is derived from an EMBL/GenBank/DDBJ whole genome shotgun (WGS) entry which is preliminary data.</text>
</comment>
<sequence length="726" mass="82547">MQAFTLPEFYVPYPARLNPNLEGTRAHSMDWARRMGMLDAPKPGGGVVWTEAALAEMDYALMCAYTHPDCAGPALDLITDWYVWVFFFDDHFLEQFKYSRDMVGAKEYLDRLELFMTAPGQEPPEPVNPAEAGLKDLWERTIPAMSEGWRRRFTLSTHNLMVESMWELANIDLGRVANPIEYIQMRRRVGGAPWSANLVEYAVRAEVPDRLAGTRPIEVLSDTFADAVHLRNDLFSYQREVQEEGENSNAVLVLERFLGCSTQEAAELVNELLTSRLQQFEDTALVDVPALLAERAALPHEQIAVGAYVKGLQDWQSGGHEWHARSSRYMNEGAAGGGPSRITPGPVLRTRTRQRDHMPFTKVGHLPLPEIYMPYAFRMSPHLEEAREHNVHWCREMGFYDSVPGVEAGGVWDEERLRAIDLAHCASMIHADADPEQLHLSTAWLAWGTYGDDYFPAVFGAGRNVPAAKVSNDRLSLFMPLDAGETPEPLSPLERGLQDLWRRTAAPLSVDARRVFRKAVEDMTASWVWELANQAQNRIPDPIDYVEMRRRTFGSDMTMSLSRITHLTAVPPELFGTRTLRELETAAQDYACFVNDLFSYQKEIEFEGELHNMVLVVEHFLGVDRFAARDVVNDLMTARMRQFEHILATDLPQLFEDAELDHPAREALTRHADELKDWMSGILEWHRRCVRYTEPELKRLTSPPAFPAELGMSALRLAERFRAASA</sequence>
<dbReference type="SFLD" id="SFLDG01020">
    <property type="entry name" value="Terpene_Cyclase_Like_2"/>
    <property type="match status" value="2"/>
</dbReference>
<dbReference type="SUPFAM" id="SSF48576">
    <property type="entry name" value="Terpenoid synthases"/>
    <property type="match status" value="2"/>
</dbReference>
<dbReference type="RefSeq" id="WP_191244051.1">
    <property type="nucleotide sequence ID" value="NZ_BNAU01000002.1"/>
</dbReference>
<dbReference type="Proteomes" id="UP000605897">
    <property type="component" value="Unassembled WGS sequence"/>
</dbReference>
<evidence type="ECO:0000313" key="4">
    <source>
        <dbReference type="Proteomes" id="UP000605897"/>
    </source>
</evidence>
<keyword evidence="1 2" id="KW-0456">Lyase</keyword>
<evidence type="ECO:0000313" key="3">
    <source>
        <dbReference type="EMBL" id="GHE86723.1"/>
    </source>
</evidence>
<dbReference type="EC" id="4.2.3.-" evidence="2"/>
<evidence type="ECO:0000256" key="1">
    <source>
        <dbReference type="ARBA" id="ARBA00023239"/>
    </source>
</evidence>
<evidence type="ECO:0000256" key="2">
    <source>
        <dbReference type="RuleBase" id="RU366034"/>
    </source>
</evidence>
<protein>
    <recommendedName>
        <fullName evidence="2">Terpene synthase</fullName>
        <ecNumber evidence="2">4.2.3.-</ecNumber>
    </recommendedName>
</protein>
<keyword evidence="2" id="KW-0479">Metal-binding</keyword>
<name>A0ABQ3IKP1_9PSEU</name>
<organism evidence="3 4">
    <name type="scientific">Amycolatopsis deserti</name>
    <dbReference type="NCBI Taxonomy" id="185696"/>
    <lineage>
        <taxon>Bacteria</taxon>
        <taxon>Bacillati</taxon>
        <taxon>Actinomycetota</taxon>
        <taxon>Actinomycetes</taxon>
        <taxon>Pseudonocardiales</taxon>
        <taxon>Pseudonocardiaceae</taxon>
        <taxon>Amycolatopsis</taxon>
    </lineage>
</organism>
<keyword evidence="2" id="KW-0460">Magnesium</keyword>
<dbReference type="Pfam" id="PF19086">
    <property type="entry name" value="Terpene_syn_C_2"/>
    <property type="match status" value="2"/>
</dbReference>
<gene>
    <name evidence="3" type="primary">cyc2</name>
    <name evidence="3" type="ORF">GCM10017786_17780</name>
</gene>
<dbReference type="PANTHER" id="PTHR35201:SF4">
    <property type="entry name" value="BETA-PINACENE SYNTHASE-RELATED"/>
    <property type="match status" value="1"/>
</dbReference>
<dbReference type="PANTHER" id="PTHR35201">
    <property type="entry name" value="TERPENE SYNTHASE"/>
    <property type="match status" value="1"/>
</dbReference>
<reference evidence="4" key="1">
    <citation type="journal article" date="2019" name="Int. J. Syst. Evol. Microbiol.">
        <title>The Global Catalogue of Microorganisms (GCM) 10K type strain sequencing project: providing services to taxonomists for standard genome sequencing and annotation.</title>
        <authorList>
            <consortium name="The Broad Institute Genomics Platform"/>
            <consortium name="The Broad Institute Genome Sequencing Center for Infectious Disease"/>
            <person name="Wu L."/>
            <person name="Ma J."/>
        </authorList>
    </citation>
    <scope>NUCLEOTIDE SEQUENCE [LARGE SCALE GENOMIC DNA]</scope>
    <source>
        <strain evidence="4">CGMCC 4.7677</strain>
    </source>
</reference>
<dbReference type="SFLD" id="SFLDS00005">
    <property type="entry name" value="Isoprenoid_Synthase_Type_I"/>
    <property type="match status" value="2"/>
</dbReference>
<proteinExistence type="inferred from homology"/>
<dbReference type="EMBL" id="BNAU01000002">
    <property type="protein sequence ID" value="GHE86723.1"/>
    <property type="molecule type" value="Genomic_DNA"/>
</dbReference>
<keyword evidence="4" id="KW-1185">Reference proteome</keyword>
<comment type="similarity">
    <text evidence="2">Belongs to the terpene synthase family.</text>
</comment>
<comment type="cofactor">
    <cofactor evidence="2">
        <name>Mg(2+)</name>
        <dbReference type="ChEBI" id="CHEBI:18420"/>
    </cofactor>
</comment>
<dbReference type="Gene3D" id="1.10.600.10">
    <property type="entry name" value="Farnesyl Diphosphate Synthase"/>
    <property type="match status" value="2"/>
</dbReference>
<dbReference type="InterPro" id="IPR034686">
    <property type="entry name" value="Terpene_cyclase-like_2"/>
</dbReference>